<feature type="region of interest" description="Disordered" evidence="1">
    <location>
        <begin position="320"/>
        <end position="366"/>
    </location>
</feature>
<feature type="region of interest" description="Disordered" evidence="1">
    <location>
        <begin position="1238"/>
        <end position="1258"/>
    </location>
</feature>
<gene>
    <name evidence="4" type="primary">SSS_196g</name>
    <name evidence="4" type="ORF">SSS_196</name>
</gene>
<dbReference type="PANTHER" id="PTHR23278:SF19">
    <property type="entry name" value="OBSCURIN"/>
    <property type="match status" value="1"/>
</dbReference>
<feature type="transmembrane region" description="Helical" evidence="2">
    <location>
        <begin position="69"/>
        <end position="88"/>
    </location>
</feature>
<reference evidence="4" key="2">
    <citation type="submission" date="2020-01" db="EMBL/GenBank/DDBJ databases">
        <authorList>
            <person name="Korhonen P.K.K."/>
            <person name="Guangxu M.G."/>
            <person name="Wang T.W."/>
            <person name="Stroehlein A.J.S."/>
            <person name="Young N.D."/>
            <person name="Ang C.-S.A."/>
            <person name="Fernando D.W.F."/>
            <person name="Lu H.L."/>
            <person name="Taylor S.T."/>
            <person name="Ehtesham M.E.M."/>
            <person name="Najaraj S.H.N."/>
            <person name="Harsha G.H.G."/>
            <person name="Madugundu A.M."/>
            <person name="Renuse S.R."/>
            <person name="Holt D.H."/>
            <person name="Pandey A.P."/>
            <person name="Papenfuss A.P."/>
            <person name="Gasser R.B.G."/>
            <person name="Fischer K.F."/>
        </authorList>
    </citation>
    <scope>NUCLEOTIDE SEQUENCE</scope>
    <source>
        <strain evidence="4">SSS_KF_BRIS2020</strain>
    </source>
</reference>
<dbReference type="SMART" id="SM00409">
    <property type="entry name" value="IG"/>
    <property type="match status" value="5"/>
</dbReference>
<evidence type="ECO:0000256" key="1">
    <source>
        <dbReference type="SAM" id="MobiDB-lite"/>
    </source>
</evidence>
<dbReference type="InterPro" id="IPR013783">
    <property type="entry name" value="Ig-like_fold"/>
</dbReference>
<dbReference type="Gene3D" id="2.60.40.10">
    <property type="entry name" value="Immunoglobulins"/>
    <property type="match status" value="5"/>
</dbReference>
<dbReference type="CDD" id="cd00096">
    <property type="entry name" value="Ig"/>
    <property type="match status" value="1"/>
</dbReference>
<dbReference type="SUPFAM" id="SSF48726">
    <property type="entry name" value="Immunoglobulin"/>
    <property type="match status" value="4"/>
</dbReference>
<keyword evidence="6" id="KW-1185">Reference proteome</keyword>
<dbReference type="Proteomes" id="UP000070412">
    <property type="component" value="Unassembled WGS sequence"/>
</dbReference>
<feature type="region of interest" description="Disordered" evidence="1">
    <location>
        <begin position="1688"/>
        <end position="1710"/>
    </location>
</feature>
<dbReference type="EnsemblMetazoa" id="SSS_196s_mrna">
    <property type="protein sequence ID" value="KAF7487958.1"/>
    <property type="gene ID" value="SSS_196"/>
</dbReference>
<dbReference type="PANTHER" id="PTHR23278">
    <property type="entry name" value="SIDESTEP PROTEIN"/>
    <property type="match status" value="1"/>
</dbReference>
<evidence type="ECO:0000313" key="4">
    <source>
        <dbReference type="EMBL" id="KAF7487958.1"/>
    </source>
</evidence>
<feature type="compositionally biased region" description="Polar residues" evidence="1">
    <location>
        <begin position="1333"/>
        <end position="1352"/>
    </location>
</feature>
<feature type="domain" description="Ig-like" evidence="3">
    <location>
        <begin position="814"/>
        <end position="921"/>
    </location>
</feature>
<evidence type="ECO:0000313" key="5">
    <source>
        <dbReference type="EnsemblMetazoa" id="KAF7487958.1"/>
    </source>
</evidence>
<feature type="domain" description="Ig-like" evidence="3">
    <location>
        <begin position="395"/>
        <end position="501"/>
    </location>
</feature>
<feature type="region of interest" description="Disordered" evidence="1">
    <location>
        <begin position="1613"/>
        <end position="1636"/>
    </location>
</feature>
<feature type="compositionally biased region" description="Basic and acidic residues" evidence="1">
    <location>
        <begin position="196"/>
        <end position="218"/>
    </location>
</feature>
<feature type="compositionally biased region" description="Polar residues" evidence="1">
    <location>
        <begin position="965"/>
        <end position="977"/>
    </location>
</feature>
<name>A0A834R5X6_SARSC</name>
<feature type="compositionally biased region" description="Low complexity" evidence="1">
    <location>
        <begin position="326"/>
        <end position="351"/>
    </location>
</feature>
<dbReference type="PROSITE" id="PS50835">
    <property type="entry name" value="IG_LIKE"/>
    <property type="match status" value="5"/>
</dbReference>
<feature type="compositionally biased region" description="Acidic residues" evidence="1">
    <location>
        <begin position="252"/>
        <end position="266"/>
    </location>
</feature>
<feature type="region of interest" description="Disordered" evidence="1">
    <location>
        <begin position="1070"/>
        <end position="1097"/>
    </location>
</feature>
<organism evidence="4">
    <name type="scientific">Sarcoptes scabiei</name>
    <name type="common">Itch mite</name>
    <name type="synonym">Acarus scabiei</name>
    <dbReference type="NCBI Taxonomy" id="52283"/>
    <lineage>
        <taxon>Eukaryota</taxon>
        <taxon>Metazoa</taxon>
        <taxon>Ecdysozoa</taxon>
        <taxon>Arthropoda</taxon>
        <taxon>Chelicerata</taxon>
        <taxon>Arachnida</taxon>
        <taxon>Acari</taxon>
        <taxon>Acariformes</taxon>
        <taxon>Sarcoptiformes</taxon>
        <taxon>Astigmata</taxon>
        <taxon>Psoroptidia</taxon>
        <taxon>Sarcoptoidea</taxon>
        <taxon>Sarcoptidae</taxon>
        <taxon>Sarcoptinae</taxon>
        <taxon>Sarcoptes</taxon>
    </lineage>
</organism>
<evidence type="ECO:0000313" key="6">
    <source>
        <dbReference type="Proteomes" id="UP000070412"/>
    </source>
</evidence>
<keyword evidence="2" id="KW-1133">Transmembrane helix</keyword>
<reference evidence="5" key="3">
    <citation type="submission" date="2022-06" db="UniProtKB">
        <authorList>
            <consortium name="EnsemblMetazoa"/>
        </authorList>
    </citation>
    <scope>IDENTIFICATION</scope>
</reference>
<feature type="region of interest" description="Disordered" evidence="1">
    <location>
        <begin position="180"/>
        <end position="230"/>
    </location>
</feature>
<feature type="region of interest" description="Disordered" evidence="1">
    <location>
        <begin position="965"/>
        <end position="1034"/>
    </location>
</feature>
<keyword evidence="2" id="KW-0472">Membrane</keyword>
<proteinExistence type="predicted"/>
<dbReference type="InterPro" id="IPR036179">
    <property type="entry name" value="Ig-like_dom_sf"/>
</dbReference>
<feature type="compositionally biased region" description="Basic and acidic residues" evidence="1">
    <location>
        <begin position="1238"/>
        <end position="1248"/>
    </location>
</feature>
<dbReference type="EMBL" id="WVUK01000066">
    <property type="protein sequence ID" value="KAF7487958.1"/>
    <property type="molecule type" value="Genomic_DNA"/>
</dbReference>
<feature type="domain" description="Ig-like" evidence="3">
    <location>
        <begin position="711"/>
        <end position="798"/>
    </location>
</feature>
<dbReference type="OrthoDB" id="6514419at2759"/>
<sequence length="1853" mass="212007">MAKNNRSIMLMMLDWLGKINKAKFLSHNLIRYGQNRSKNRFIFLNIRIDCDNQFNYKFRRNYFESNNSVMFSLFLFFLFLFSSTSLLSCSCCCCCCYCFDSLSFVPKNSKSNFINDMNFDDFHPPSNNNSNRSFSLQFSHHNLQQEQKQRQQQSKRSESKQSVRLLRVVRDSIEAKNRTNLEEISKNKSPQTIIKRMSDNESDPKQSSKTLFEKNYDRKQRKQSTTGKKERKLLINEFNLSGSKLITGDAVGDGDDDHDDDDDDGDGGGGGGGDDGDEAFNVVNNRPRNNNNNNNNLKTDYSELNRLESTSRSFHHNNEYNKNEINKNNNNNNNNNNNQNNNPNNKNNQKNNRFRKQSKQQQNHHENVDGVIERIDNENNENGSVNQQTANNEQPFATLVFTVSINDKIKLPCDIQPPSLDDQIVLVLWYKDDQLAPILTFDGRKNQLDPGAIQVSAPTLRGRAFFNIHGKPAHLSIDPVAASDEGDYRCRVDFRKARTINTVISLKVIIPPQKPKITDQDGNILNGLIGPYNEGDELIMTCSTKGGKPRSSLIWWRDYAIIDDSFEFDDRDVTTNELIITRLARHHLLTIFMCQAINSNITSPQSNSITLDLNLKPSEVRITQLTPILVAGQDALFECNTFGSRPMPIIYWLFDGNRYDTRIHGEQQTGSTLTLRLERKHRGATLVCVTENLRIPNSSIRDQLVLEIQYPPILEVKLGAPSLSLDSIQEGIDIYFDCLVDSNPFPTTPIQWLFNGRPLRLESGVIESNQSLVLQRVPRWRNGTYQCRCSNQQGTTISNELHLEIKFAPICQVPYTLIYGVQLEESIRIECDVDSRPQTDVTFQWFFEKQKILDNFLSFNTLKSILDYTPKNREQYGLIECVAKNSIGIQREPCRYLIVPVTSPHFPYNCLVSNQSDSTLSIRCDGLLFNSYKNNNNENNDDVFDDEIIDYNQQSNSLVRISLSSNNQTKTSFQSERNPNRDQNNYRKFDNRDDRKKNTFKGRESTTNGSVIVGVDDLINDNNDQTDSSNEHNQYEQQTYLDRMLTILSNMSTLDIYSMYFAPDDQETIGNREEIEVSDTDRSSSKSLPIDNELSRQQQQQIKMTYRNGIGPFQSFANSLQQPALKYRAQLSALFLSDLVPKLNSHSFQHQPPLLVYPPTYYVCEIFTSSSHPILIKNITIDAIEKRIMNPLNGSFLFRIDDLPPNTPLKVNIYARNNRKRSPFRIELDTKTLRAAERRIDYDGHHQNGEGNPRGRKSSSTFFDELYGGYGRFRNKHLVVGFMISTVAVTVIIAIILITIAILRSRRQQQQQQQQQQCHRSSLSLRMRKNPKKNSSNLTETIALNETSLNDLDQTKKFPNKSETTQMNGTKQSSNKKFRSAFGSARKSKSSIQTKKSASNQKSSRLASAIRSQRKSVQIVEESSFEKQNDNLSDENQSTRIDLDHQHLNDTNRLDSYGLCSQNENVLIDDQYQITDLYLNDDDCSMRSDNQLIQTTTGKLPIDFDRIDRCKSLPRSQREQHYFSQQQQPYLQQSLNDRITQPDIIQTVMFSTNQSTSMLNNDGYHRNPKQQHPQQNREEAMKFFDTISFETTEKQSSTIDPRYSILSEEFKAQQHHRLPSHYHHPHPPNDVQSRNSDTTLGLLSVEDGEERLIGTNATRQAKQIIHLSPIRKYNNEFGGLAIVADDDYDQQQQQQQHQQHHHLHHQSSRSIILSTGGVGGDGPCDDPTTPITRIFNETDLTASKSTIAPNYNLNTSFHHSFSNYHHHHHQQQQQQQQMNRSAMTLDNDNPLMLDTVVQPFLLFSSSSSSSTAAPSSSSTMPTSTLSTTTTIVSSTMITASILTTTSTSNFVSK</sequence>
<feature type="compositionally biased region" description="Basic residues" evidence="1">
    <location>
        <begin position="1698"/>
        <end position="1707"/>
    </location>
</feature>
<feature type="domain" description="Ig-like" evidence="3">
    <location>
        <begin position="617"/>
        <end position="707"/>
    </location>
</feature>
<feature type="compositionally biased region" description="Basic and acidic residues" evidence="1">
    <location>
        <begin position="978"/>
        <end position="1004"/>
    </location>
</feature>
<feature type="compositionally biased region" description="Basic and acidic residues" evidence="1">
    <location>
        <begin position="1070"/>
        <end position="1084"/>
    </location>
</feature>
<feature type="region of interest" description="Disordered" evidence="1">
    <location>
        <begin position="245"/>
        <end position="299"/>
    </location>
</feature>
<feature type="compositionally biased region" description="Polar residues" evidence="1">
    <location>
        <begin position="1361"/>
        <end position="1373"/>
    </location>
</feature>
<feature type="compositionally biased region" description="Basic residues" evidence="1">
    <location>
        <begin position="1613"/>
        <end position="1626"/>
    </location>
</feature>
<accession>A0A834R5X6</accession>
<protein>
    <submittedName>
        <fullName evidence="4">Nephrin</fullName>
    </submittedName>
</protein>
<feature type="compositionally biased region" description="Polar residues" evidence="1">
    <location>
        <begin position="1390"/>
        <end position="1406"/>
    </location>
</feature>
<feature type="compositionally biased region" description="Low complexity" evidence="1">
    <location>
        <begin position="281"/>
        <end position="296"/>
    </location>
</feature>
<reference evidence="6" key="1">
    <citation type="journal article" date="2020" name="PLoS Negl. Trop. Dis.">
        <title>High-quality nuclear genome for Sarcoptes scabiei-A critical resource for a neglected parasite.</title>
        <authorList>
            <person name="Korhonen P.K."/>
            <person name="Gasser R.B."/>
            <person name="Ma G."/>
            <person name="Wang T."/>
            <person name="Stroehlein A.J."/>
            <person name="Young N.D."/>
            <person name="Ang C.S."/>
            <person name="Fernando D.D."/>
            <person name="Lu H.C."/>
            <person name="Taylor S."/>
            <person name="Reynolds S.L."/>
            <person name="Mofiz E."/>
            <person name="Najaraj S.H."/>
            <person name="Gowda H."/>
            <person name="Madugundu A."/>
            <person name="Renuse S."/>
            <person name="Holt D."/>
            <person name="Pandey A."/>
            <person name="Papenfuss A.T."/>
            <person name="Fischer K."/>
        </authorList>
    </citation>
    <scope>NUCLEOTIDE SEQUENCE [LARGE SCALE GENOMIC DNA]</scope>
</reference>
<evidence type="ECO:0000256" key="2">
    <source>
        <dbReference type="SAM" id="Phobius"/>
    </source>
</evidence>
<dbReference type="InterPro" id="IPR007110">
    <property type="entry name" value="Ig-like_dom"/>
</dbReference>
<keyword evidence="2" id="KW-0812">Transmembrane</keyword>
<feature type="domain" description="Ig-like" evidence="3">
    <location>
        <begin position="515"/>
        <end position="610"/>
    </location>
</feature>
<dbReference type="Pfam" id="PF13927">
    <property type="entry name" value="Ig_3"/>
    <property type="match status" value="1"/>
</dbReference>
<dbReference type="InterPro" id="IPR003599">
    <property type="entry name" value="Ig_sub"/>
</dbReference>
<feature type="region of interest" description="Disordered" evidence="1">
    <location>
        <begin position="1313"/>
        <end position="1413"/>
    </location>
</feature>
<feature type="transmembrane region" description="Helical" evidence="2">
    <location>
        <begin position="1278"/>
        <end position="1303"/>
    </location>
</feature>
<evidence type="ECO:0000259" key="3">
    <source>
        <dbReference type="PROSITE" id="PS50835"/>
    </source>
</evidence>